<dbReference type="PRINTS" id="PR00778">
    <property type="entry name" value="HTHARSR"/>
</dbReference>
<dbReference type="EMBL" id="JBJHZX010000031">
    <property type="protein sequence ID" value="MFL0197505.1"/>
    <property type="molecule type" value="Genomic_DNA"/>
</dbReference>
<accession>A0ABW8SS61</accession>
<keyword evidence="1" id="KW-0805">Transcription regulation</keyword>
<dbReference type="Pfam" id="PF01022">
    <property type="entry name" value="HTH_5"/>
    <property type="match status" value="1"/>
</dbReference>
<dbReference type="InterPro" id="IPR011991">
    <property type="entry name" value="ArsR-like_HTH"/>
</dbReference>
<comment type="caution">
    <text evidence="5">The sequence shown here is derived from an EMBL/GenBank/DDBJ whole genome shotgun (WGS) entry which is preliminary data.</text>
</comment>
<dbReference type="Gene3D" id="1.10.10.10">
    <property type="entry name" value="Winged helix-like DNA-binding domain superfamily/Winged helix DNA-binding domain"/>
    <property type="match status" value="1"/>
</dbReference>
<evidence type="ECO:0000256" key="1">
    <source>
        <dbReference type="ARBA" id="ARBA00023015"/>
    </source>
</evidence>
<dbReference type="InterPro" id="IPR001845">
    <property type="entry name" value="HTH_ArsR_DNA-bd_dom"/>
</dbReference>
<dbReference type="Proteomes" id="UP001623660">
    <property type="component" value="Unassembled WGS sequence"/>
</dbReference>
<keyword evidence="2" id="KW-0238">DNA-binding</keyword>
<dbReference type="InterPro" id="IPR051081">
    <property type="entry name" value="HTH_MetalResp_TranReg"/>
</dbReference>
<keyword evidence="3" id="KW-0804">Transcription</keyword>
<evidence type="ECO:0000313" key="5">
    <source>
        <dbReference type="EMBL" id="MFL0197505.1"/>
    </source>
</evidence>
<evidence type="ECO:0000313" key="6">
    <source>
        <dbReference type="Proteomes" id="UP001623660"/>
    </source>
</evidence>
<reference evidence="5 6" key="1">
    <citation type="submission" date="2024-11" db="EMBL/GenBank/DDBJ databases">
        <authorList>
            <person name="Heng Y.C."/>
            <person name="Lim A.C.H."/>
            <person name="Lee J.K.Y."/>
            <person name="Kittelmann S."/>
        </authorList>
    </citation>
    <scope>NUCLEOTIDE SEQUENCE [LARGE SCALE GENOMIC DNA]</scope>
    <source>
        <strain evidence="5 6">WILCCON 0269</strain>
    </source>
</reference>
<feature type="domain" description="HTH arsR-type" evidence="4">
    <location>
        <begin position="1"/>
        <end position="94"/>
    </location>
</feature>
<dbReference type="InterPro" id="IPR036388">
    <property type="entry name" value="WH-like_DNA-bd_sf"/>
</dbReference>
<dbReference type="SMART" id="SM00418">
    <property type="entry name" value="HTH_ARSR"/>
    <property type="match status" value="1"/>
</dbReference>
<dbReference type="PROSITE" id="PS00846">
    <property type="entry name" value="HTH_ARSR_1"/>
    <property type="match status" value="1"/>
</dbReference>
<dbReference type="PANTHER" id="PTHR33154">
    <property type="entry name" value="TRANSCRIPTIONAL REGULATOR, ARSR FAMILY"/>
    <property type="match status" value="1"/>
</dbReference>
<keyword evidence="6" id="KW-1185">Reference proteome</keyword>
<dbReference type="InterPro" id="IPR036390">
    <property type="entry name" value="WH_DNA-bd_sf"/>
</dbReference>
<name>A0ABW8SS61_9CLOT</name>
<organism evidence="5 6">
    <name type="scientific">Candidatus Clostridium eludens</name>
    <dbReference type="NCBI Taxonomy" id="3381663"/>
    <lineage>
        <taxon>Bacteria</taxon>
        <taxon>Bacillati</taxon>
        <taxon>Bacillota</taxon>
        <taxon>Clostridia</taxon>
        <taxon>Eubacteriales</taxon>
        <taxon>Clostridiaceae</taxon>
        <taxon>Clostridium</taxon>
    </lineage>
</organism>
<dbReference type="InterPro" id="IPR018334">
    <property type="entry name" value="ArsR_HTH"/>
</dbReference>
<sequence>MEYNYIEYVPIFKALADETRLKIIDMLSCGEMCACDILEFFNITQPTLSYHMKILTDCDIVNARRDGAWMKYSLDLSKFETLEKFIKNISKDTDNCICKNLGKCSNTSE</sequence>
<gene>
    <name evidence="5" type="ORF">ACJDU8_18335</name>
</gene>
<evidence type="ECO:0000259" key="4">
    <source>
        <dbReference type="PROSITE" id="PS50987"/>
    </source>
</evidence>
<proteinExistence type="predicted"/>
<dbReference type="PANTHER" id="PTHR33154:SF18">
    <property type="entry name" value="ARSENICAL RESISTANCE OPERON REPRESSOR"/>
    <property type="match status" value="1"/>
</dbReference>
<dbReference type="CDD" id="cd00090">
    <property type="entry name" value="HTH_ARSR"/>
    <property type="match status" value="1"/>
</dbReference>
<dbReference type="PROSITE" id="PS50987">
    <property type="entry name" value="HTH_ARSR_2"/>
    <property type="match status" value="1"/>
</dbReference>
<dbReference type="NCBIfam" id="NF033788">
    <property type="entry name" value="HTH_metalloreg"/>
    <property type="match status" value="1"/>
</dbReference>
<evidence type="ECO:0000256" key="3">
    <source>
        <dbReference type="ARBA" id="ARBA00023163"/>
    </source>
</evidence>
<dbReference type="RefSeq" id="WP_406793607.1">
    <property type="nucleotide sequence ID" value="NZ_JBJHZX010000031.1"/>
</dbReference>
<protein>
    <submittedName>
        <fullName evidence="5">ArsR/SmtB family transcription factor</fullName>
    </submittedName>
</protein>
<evidence type="ECO:0000256" key="2">
    <source>
        <dbReference type="ARBA" id="ARBA00023125"/>
    </source>
</evidence>
<dbReference type="SUPFAM" id="SSF46785">
    <property type="entry name" value="Winged helix' DNA-binding domain"/>
    <property type="match status" value="1"/>
</dbReference>